<keyword evidence="2" id="KW-1185">Reference proteome</keyword>
<evidence type="ECO:0000313" key="2">
    <source>
        <dbReference type="Proteomes" id="UP001056436"/>
    </source>
</evidence>
<reference evidence="1" key="1">
    <citation type="submission" date="2019-01" db="EMBL/GenBank/DDBJ databases">
        <title>Colletotrichum abscissum LGMF1257.</title>
        <authorList>
            <person name="Baroncelli R."/>
        </authorList>
    </citation>
    <scope>NUCLEOTIDE SEQUENCE</scope>
    <source>
        <strain evidence="1">Ca142</strain>
    </source>
</reference>
<protein>
    <submittedName>
        <fullName evidence="1">TAM domain methyltransferase</fullName>
    </submittedName>
</protein>
<dbReference type="OrthoDB" id="2013972at2759"/>
<dbReference type="EMBL" id="SDAQ01000013">
    <property type="protein sequence ID" value="KAI3556238.1"/>
    <property type="molecule type" value="Genomic_DNA"/>
</dbReference>
<dbReference type="GO" id="GO:0008168">
    <property type="term" value="F:methyltransferase activity"/>
    <property type="evidence" value="ECO:0007669"/>
    <property type="project" value="UniProtKB-KW"/>
</dbReference>
<dbReference type="GO" id="GO:0032259">
    <property type="term" value="P:methylation"/>
    <property type="evidence" value="ECO:0007669"/>
    <property type="project" value="UniProtKB-KW"/>
</dbReference>
<sequence length="95" mass="10653">MLDYCFENGRTYHRYKDGDLQHHICLMTLVGRLGLAPPCQAGAEVGRVLHLGKGTGIWAIEFGDDHPEAEVSSAYRCTVFLWTYTDIWSASGSWC</sequence>
<keyword evidence="1" id="KW-0808">Transferase</keyword>
<organism evidence="1 2">
    <name type="scientific">Colletotrichum abscissum</name>
    <dbReference type="NCBI Taxonomy" id="1671311"/>
    <lineage>
        <taxon>Eukaryota</taxon>
        <taxon>Fungi</taxon>
        <taxon>Dikarya</taxon>
        <taxon>Ascomycota</taxon>
        <taxon>Pezizomycotina</taxon>
        <taxon>Sordariomycetes</taxon>
        <taxon>Hypocreomycetidae</taxon>
        <taxon>Glomerellales</taxon>
        <taxon>Glomerellaceae</taxon>
        <taxon>Colletotrichum</taxon>
        <taxon>Colletotrichum acutatum species complex</taxon>
    </lineage>
</organism>
<proteinExistence type="predicted"/>
<gene>
    <name evidence="1" type="ORF">CABS02_03521</name>
</gene>
<name>A0A9P9XLN4_9PEZI</name>
<dbReference type="AlphaFoldDB" id="A0A9P9XLN4"/>
<accession>A0A9P9XLN4</accession>
<keyword evidence="1" id="KW-0489">Methyltransferase</keyword>
<comment type="caution">
    <text evidence="1">The sequence shown here is derived from an EMBL/GenBank/DDBJ whole genome shotgun (WGS) entry which is preliminary data.</text>
</comment>
<evidence type="ECO:0000313" key="1">
    <source>
        <dbReference type="EMBL" id="KAI3556238.1"/>
    </source>
</evidence>
<dbReference type="Proteomes" id="UP001056436">
    <property type="component" value="Unassembled WGS sequence"/>
</dbReference>